<sequence length="102" mass="11169">MDSGFAWRFAMDTDQEVRRSPRSSTNPDQTLVSCISLYTVIAGVATRCSCTMVEWCSLGVPGPRHVLSSPTCSLQVQHTHLLSVSSDSSVLAEYREMSSTSH</sequence>
<reference evidence="1" key="1">
    <citation type="submission" date="2023-11" db="EMBL/GenBank/DDBJ databases">
        <title>Genome assemblies of two species of porcelain crab, Petrolisthes cinctipes and Petrolisthes manimaculis (Anomura: Porcellanidae).</title>
        <authorList>
            <person name="Angst P."/>
        </authorList>
    </citation>
    <scope>NUCLEOTIDE SEQUENCE</scope>
    <source>
        <strain evidence="1">PB745_02</strain>
        <tissue evidence="1">Gill</tissue>
    </source>
</reference>
<protein>
    <submittedName>
        <fullName evidence="1">Uncharacterized protein</fullName>
    </submittedName>
</protein>
<proteinExistence type="predicted"/>
<gene>
    <name evidence="1" type="ORF">Pmani_017707</name>
</gene>
<organism evidence="1 2">
    <name type="scientific">Petrolisthes manimaculis</name>
    <dbReference type="NCBI Taxonomy" id="1843537"/>
    <lineage>
        <taxon>Eukaryota</taxon>
        <taxon>Metazoa</taxon>
        <taxon>Ecdysozoa</taxon>
        <taxon>Arthropoda</taxon>
        <taxon>Crustacea</taxon>
        <taxon>Multicrustacea</taxon>
        <taxon>Malacostraca</taxon>
        <taxon>Eumalacostraca</taxon>
        <taxon>Eucarida</taxon>
        <taxon>Decapoda</taxon>
        <taxon>Pleocyemata</taxon>
        <taxon>Anomura</taxon>
        <taxon>Galatheoidea</taxon>
        <taxon>Porcellanidae</taxon>
        <taxon>Petrolisthes</taxon>
    </lineage>
</organism>
<dbReference type="Proteomes" id="UP001292094">
    <property type="component" value="Unassembled WGS sequence"/>
</dbReference>
<dbReference type="AlphaFoldDB" id="A0AAE1PP75"/>
<comment type="caution">
    <text evidence="1">The sequence shown here is derived from an EMBL/GenBank/DDBJ whole genome shotgun (WGS) entry which is preliminary data.</text>
</comment>
<dbReference type="EMBL" id="JAWZYT010001601">
    <property type="protein sequence ID" value="KAK4310752.1"/>
    <property type="molecule type" value="Genomic_DNA"/>
</dbReference>
<evidence type="ECO:0000313" key="1">
    <source>
        <dbReference type="EMBL" id="KAK4310752.1"/>
    </source>
</evidence>
<accession>A0AAE1PP75</accession>
<evidence type="ECO:0000313" key="2">
    <source>
        <dbReference type="Proteomes" id="UP001292094"/>
    </source>
</evidence>
<name>A0AAE1PP75_9EUCA</name>
<keyword evidence="2" id="KW-1185">Reference proteome</keyword>